<dbReference type="GO" id="GO:1990281">
    <property type="term" value="C:efflux pump complex"/>
    <property type="evidence" value="ECO:0007669"/>
    <property type="project" value="TreeGrafter"/>
</dbReference>
<comment type="subcellular location">
    <subcellularLocation>
        <location evidence="1">Cell outer membrane</location>
    </subcellularLocation>
</comment>
<keyword evidence="5" id="KW-0998">Cell outer membrane</keyword>
<evidence type="ECO:0000256" key="3">
    <source>
        <dbReference type="ARBA" id="ARBA00022692"/>
    </source>
</evidence>
<gene>
    <name evidence="7" type="ORF">ESA94_08940</name>
</gene>
<feature type="signal peptide" evidence="6">
    <location>
        <begin position="1"/>
        <end position="22"/>
    </location>
</feature>
<accession>A0A4Q1CIW9</accession>
<dbReference type="SUPFAM" id="SSF56954">
    <property type="entry name" value="Outer membrane efflux proteins (OEP)"/>
    <property type="match status" value="1"/>
</dbReference>
<dbReference type="Proteomes" id="UP000290204">
    <property type="component" value="Unassembled WGS sequence"/>
</dbReference>
<keyword evidence="2" id="KW-1134">Transmembrane beta strand</keyword>
<dbReference type="AlphaFoldDB" id="A0A4Q1CIW9"/>
<dbReference type="PANTHER" id="PTHR30026">
    <property type="entry name" value="OUTER MEMBRANE PROTEIN TOLC"/>
    <property type="match status" value="1"/>
</dbReference>
<keyword evidence="4" id="KW-0472">Membrane</keyword>
<keyword evidence="8" id="KW-1185">Reference proteome</keyword>
<organism evidence="7 8">
    <name type="scientific">Lacibacter luteus</name>
    <dbReference type="NCBI Taxonomy" id="2508719"/>
    <lineage>
        <taxon>Bacteria</taxon>
        <taxon>Pseudomonadati</taxon>
        <taxon>Bacteroidota</taxon>
        <taxon>Chitinophagia</taxon>
        <taxon>Chitinophagales</taxon>
        <taxon>Chitinophagaceae</taxon>
        <taxon>Lacibacter</taxon>
    </lineage>
</organism>
<comment type="caution">
    <text evidence="7">The sequence shown here is derived from an EMBL/GenBank/DDBJ whole genome shotgun (WGS) entry which is preliminary data.</text>
</comment>
<keyword evidence="3" id="KW-0812">Transmembrane</keyword>
<dbReference type="OrthoDB" id="654853at2"/>
<dbReference type="PANTHER" id="PTHR30026:SF20">
    <property type="entry name" value="OUTER MEMBRANE PROTEIN TOLC"/>
    <property type="match status" value="1"/>
</dbReference>
<dbReference type="Gene3D" id="1.20.1600.10">
    <property type="entry name" value="Outer membrane efflux proteins (OEP)"/>
    <property type="match status" value="1"/>
</dbReference>
<evidence type="ECO:0000256" key="5">
    <source>
        <dbReference type="ARBA" id="ARBA00023237"/>
    </source>
</evidence>
<feature type="chain" id="PRO_5020900794" evidence="6">
    <location>
        <begin position="23"/>
        <end position="461"/>
    </location>
</feature>
<evidence type="ECO:0000256" key="2">
    <source>
        <dbReference type="ARBA" id="ARBA00022452"/>
    </source>
</evidence>
<keyword evidence="6" id="KW-0732">Signal</keyword>
<dbReference type="RefSeq" id="WP_129130542.1">
    <property type="nucleotide sequence ID" value="NZ_SDHW01000002.1"/>
</dbReference>
<evidence type="ECO:0000256" key="6">
    <source>
        <dbReference type="SAM" id="SignalP"/>
    </source>
</evidence>
<dbReference type="GO" id="GO:0015288">
    <property type="term" value="F:porin activity"/>
    <property type="evidence" value="ECO:0007669"/>
    <property type="project" value="TreeGrafter"/>
</dbReference>
<protein>
    <submittedName>
        <fullName evidence="7">TolC family protein</fullName>
    </submittedName>
</protein>
<dbReference type="GO" id="GO:0009279">
    <property type="term" value="C:cell outer membrane"/>
    <property type="evidence" value="ECO:0007669"/>
    <property type="project" value="UniProtKB-SubCell"/>
</dbReference>
<sequence>MYKKKQRMLLIIGILTSCITQAQELLTLKGAVDTAVKQYGTIKAKNHYAKASAELIEQAKRDYLPNLNVAAQQVYGTINGQNGPLYGFGLSAASSGLPLAHQSWNAAFGALYLTNINWDFYAFGRADQKIKVAQANTARDVKDYEQEIFQHKIKVAAAYLNLLAAHQLSYSYQKNLDRADTLRRIVITRTKNGLVAGVDSSLANADYSNAKILLTRAVDAEQQQKNILLQLLGGTVKDFVVDTSLLTRVPTLVQSIVDTAAHPLLQFYKSRLLQNEAQLKLTKKSFYPAFTLVGVWQARGSGFESGYVTDQTLFTHNYFTGVKPVRHNYLIGVGVTWNLTQPYRLTKQLHAQQLIGKGLQEEYNLATQQIEQQSQLAETKISNALIVYREAPIQVKAAADAYLQKSVLYRNGLTNMVDVAQAAYALIRAETDRDIAYNNLWQALLLKAAATGDYSLFEAQL</sequence>
<reference evidence="7 8" key="1">
    <citation type="submission" date="2019-01" db="EMBL/GenBank/DDBJ databases">
        <title>Lacibacter sp. strain TTM-7.</title>
        <authorList>
            <person name="Chen W.-M."/>
        </authorList>
    </citation>
    <scope>NUCLEOTIDE SEQUENCE [LARGE SCALE GENOMIC DNA]</scope>
    <source>
        <strain evidence="7 8">TTM-7</strain>
    </source>
</reference>
<evidence type="ECO:0000313" key="7">
    <source>
        <dbReference type="EMBL" id="RXK60581.1"/>
    </source>
</evidence>
<evidence type="ECO:0000313" key="8">
    <source>
        <dbReference type="Proteomes" id="UP000290204"/>
    </source>
</evidence>
<name>A0A4Q1CIW9_9BACT</name>
<dbReference type="GO" id="GO:0015562">
    <property type="term" value="F:efflux transmembrane transporter activity"/>
    <property type="evidence" value="ECO:0007669"/>
    <property type="project" value="InterPro"/>
</dbReference>
<evidence type="ECO:0000256" key="1">
    <source>
        <dbReference type="ARBA" id="ARBA00004442"/>
    </source>
</evidence>
<evidence type="ECO:0000256" key="4">
    <source>
        <dbReference type="ARBA" id="ARBA00023136"/>
    </source>
</evidence>
<dbReference type="PROSITE" id="PS51257">
    <property type="entry name" value="PROKAR_LIPOPROTEIN"/>
    <property type="match status" value="1"/>
</dbReference>
<dbReference type="EMBL" id="SDHW01000002">
    <property type="protein sequence ID" value="RXK60581.1"/>
    <property type="molecule type" value="Genomic_DNA"/>
</dbReference>
<proteinExistence type="predicted"/>
<dbReference type="InterPro" id="IPR051906">
    <property type="entry name" value="TolC-like"/>
</dbReference>